<dbReference type="EC" id="2.4.1.227" evidence="10"/>
<evidence type="ECO:0000256" key="4">
    <source>
        <dbReference type="ARBA" id="ARBA00022679"/>
    </source>
</evidence>
<keyword evidence="5 10" id="KW-0133">Cell shape</keyword>
<dbReference type="GO" id="GO:0005975">
    <property type="term" value="P:carbohydrate metabolic process"/>
    <property type="evidence" value="ECO:0007669"/>
    <property type="project" value="InterPro"/>
</dbReference>
<evidence type="ECO:0000256" key="1">
    <source>
        <dbReference type="ARBA" id="ARBA00022475"/>
    </source>
</evidence>
<evidence type="ECO:0000256" key="6">
    <source>
        <dbReference type="ARBA" id="ARBA00022984"/>
    </source>
</evidence>
<dbReference type="Proteomes" id="UP000028839">
    <property type="component" value="Unassembled WGS sequence"/>
</dbReference>
<feature type="binding site" evidence="10">
    <location>
        <begin position="264"/>
        <end position="269"/>
    </location>
    <ligand>
        <name>UDP-N-acetyl-alpha-D-glucosamine</name>
        <dbReference type="ChEBI" id="CHEBI:57705"/>
    </ligand>
</feature>
<dbReference type="GO" id="GO:0009252">
    <property type="term" value="P:peptidoglycan biosynthetic process"/>
    <property type="evidence" value="ECO:0007669"/>
    <property type="project" value="UniProtKB-UniRule"/>
</dbReference>
<comment type="similarity">
    <text evidence="10">Belongs to the glycosyltransferase 28 family. MurG subfamily.</text>
</comment>
<dbReference type="OrthoDB" id="9808936at2"/>
<dbReference type="InterPro" id="IPR006009">
    <property type="entry name" value="GlcNAc_MurG"/>
</dbReference>
<dbReference type="Pfam" id="PF03033">
    <property type="entry name" value="Glyco_transf_28"/>
    <property type="match status" value="1"/>
</dbReference>
<feature type="binding site" evidence="10">
    <location>
        <position position="124"/>
    </location>
    <ligand>
        <name>UDP-N-acetyl-alpha-D-glucosamine</name>
        <dbReference type="ChEBI" id="CHEBI:57705"/>
    </ligand>
</feature>
<comment type="subcellular location">
    <subcellularLocation>
        <location evidence="10">Cell membrane</location>
        <topology evidence="10">Peripheral membrane protein</topology>
        <orientation evidence="10">Cytoplasmic side</orientation>
    </subcellularLocation>
</comment>
<comment type="pathway">
    <text evidence="10">Cell wall biogenesis; peptidoglycan biosynthesis.</text>
</comment>
<organism evidence="13 14">
    <name type="scientific">Nitrosococcus oceani C-27</name>
    <dbReference type="NCBI Taxonomy" id="314279"/>
    <lineage>
        <taxon>Bacteria</taxon>
        <taxon>Pseudomonadati</taxon>
        <taxon>Pseudomonadota</taxon>
        <taxon>Gammaproteobacteria</taxon>
        <taxon>Chromatiales</taxon>
        <taxon>Chromatiaceae</taxon>
        <taxon>Nitrosococcus</taxon>
    </lineage>
</organism>
<feature type="binding site" evidence="10">
    <location>
        <position position="191"/>
    </location>
    <ligand>
        <name>UDP-N-acetyl-alpha-D-glucosamine</name>
        <dbReference type="ChEBI" id="CHEBI:57705"/>
    </ligand>
</feature>
<keyword evidence="7 10" id="KW-0472">Membrane</keyword>
<feature type="binding site" evidence="10">
    <location>
        <position position="163"/>
    </location>
    <ligand>
        <name>UDP-N-acetyl-alpha-D-glucosamine</name>
        <dbReference type="ChEBI" id="CHEBI:57705"/>
    </ligand>
</feature>
<feature type="domain" description="Glycosyl transferase family 28 C-terminal" evidence="12">
    <location>
        <begin position="185"/>
        <end position="343"/>
    </location>
</feature>
<dbReference type="EMBL" id="JPGN01000085">
    <property type="protein sequence ID" value="KFI18335.1"/>
    <property type="molecule type" value="Genomic_DNA"/>
</dbReference>
<dbReference type="InterPro" id="IPR004276">
    <property type="entry name" value="GlycoTrans_28_N"/>
</dbReference>
<dbReference type="CDD" id="cd03785">
    <property type="entry name" value="GT28_MurG"/>
    <property type="match status" value="1"/>
</dbReference>
<evidence type="ECO:0000256" key="5">
    <source>
        <dbReference type="ARBA" id="ARBA00022960"/>
    </source>
</evidence>
<evidence type="ECO:0000313" key="13">
    <source>
        <dbReference type="EMBL" id="KFI18335.1"/>
    </source>
</evidence>
<dbReference type="SUPFAM" id="SSF53756">
    <property type="entry name" value="UDP-Glycosyltransferase/glycogen phosphorylase"/>
    <property type="match status" value="1"/>
</dbReference>
<keyword evidence="1 10" id="KW-1003">Cell membrane</keyword>
<dbReference type="GO" id="GO:0071555">
    <property type="term" value="P:cell wall organization"/>
    <property type="evidence" value="ECO:0007669"/>
    <property type="project" value="UniProtKB-KW"/>
</dbReference>
<dbReference type="HOGENOM" id="CLU_037404_2_0_6"/>
<keyword evidence="3 10" id="KW-0328">Glycosyltransferase</keyword>
<proteinExistence type="inferred from homology"/>
<reference evidence="13 14" key="1">
    <citation type="submission" date="2014-07" db="EMBL/GenBank/DDBJ databases">
        <title>Comparative analysis of Nitrosococcus oceani genome inventories of strains from Pacific and Atlantic gyres.</title>
        <authorList>
            <person name="Lim C.K."/>
            <person name="Wang L."/>
            <person name="Sayavedra-Soto L.A."/>
            <person name="Klotz M.G."/>
        </authorList>
    </citation>
    <scope>NUCLEOTIDE SEQUENCE [LARGE SCALE GENOMIC DNA]</scope>
    <source>
        <strain evidence="13 14">C-27</strain>
    </source>
</reference>
<dbReference type="AlphaFoldDB" id="A0A0E2Z495"/>
<dbReference type="Gene3D" id="3.40.50.2000">
    <property type="entry name" value="Glycogen Phosphorylase B"/>
    <property type="match status" value="2"/>
</dbReference>
<evidence type="ECO:0000256" key="3">
    <source>
        <dbReference type="ARBA" id="ARBA00022676"/>
    </source>
</evidence>
<protein>
    <recommendedName>
        <fullName evidence="10">UDP-N-acetylglucosamine--N-acetylmuramyl-(pentapeptide) pyrophosphoryl-undecaprenol N-acetylglucosamine transferase</fullName>
        <ecNumber evidence="10">2.4.1.227</ecNumber>
    </recommendedName>
    <alternativeName>
        <fullName evidence="10">Undecaprenyl-PP-MurNAc-pentapeptide-UDPGlcNAc GlcNAc transferase</fullName>
    </alternativeName>
</protein>
<dbReference type="InterPro" id="IPR007235">
    <property type="entry name" value="Glyco_trans_28_C"/>
</dbReference>
<sequence>MAIRVLIMAGGTGGHIFPALAVADRLRAWGVEVVWMGTRHGLEAELVPKAGYPIEWISIGGLRGKGLTHWLRAPFKLLLALSQALRALRRWQPAVVLGLGGFVSGPGGLGAWLLRRPLLIHEQNAIVGTANRLLAPLAGRVMEAFPGTFPPARKAEWTGNPVRESIEQLSESRARLQARQGCFHLLVLGGSQGARILNETVPQALALLPTKVRPQVWHQCGSRQWEGAVVAYRAAGVEARLVPFIDDMAAAYAWADLVVCRAGALTVAELMAAGIGALLVPFPLAIDDHQRANADYLVVAGAALLLPEKELSPSRLAQEIERLGADYSTFISMAQAARQLHRVGAAQRVAERCLEVASG</sequence>
<keyword evidence="6 10" id="KW-0573">Peptidoglycan synthesis</keyword>
<keyword evidence="9 10" id="KW-0961">Cell wall biogenesis/degradation</keyword>
<dbReference type="PANTHER" id="PTHR21015:SF22">
    <property type="entry name" value="GLYCOSYLTRANSFERASE"/>
    <property type="match status" value="1"/>
</dbReference>
<evidence type="ECO:0000256" key="7">
    <source>
        <dbReference type="ARBA" id="ARBA00023136"/>
    </source>
</evidence>
<comment type="catalytic activity">
    <reaction evidence="10">
        <text>di-trans,octa-cis-undecaprenyl diphospho-N-acetyl-alpha-D-muramoyl-L-alanyl-D-glutamyl-meso-2,6-diaminopimeloyl-D-alanyl-D-alanine + UDP-N-acetyl-alpha-D-glucosamine = di-trans,octa-cis-undecaprenyl diphospho-[N-acetyl-alpha-D-glucosaminyl-(1-&gt;4)]-N-acetyl-alpha-D-muramoyl-L-alanyl-D-glutamyl-meso-2,6-diaminopimeloyl-D-alanyl-D-alanine + UDP + H(+)</text>
        <dbReference type="Rhea" id="RHEA:31227"/>
        <dbReference type="ChEBI" id="CHEBI:15378"/>
        <dbReference type="ChEBI" id="CHEBI:57705"/>
        <dbReference type="ChEBI" id="CHEBI:58223"/>
        <dbReference type="ChEBI" id="CHEBI:61387"/>
        <dbReference type="ChEBI" id="CHEBI:61388"/>
        <dbReference type="EC" id="2.4.1.227"/>
    </reaction>
</comment>
<dbReference type="GO" id="GO:0051301">
    <property type="term" value="P:cell division"/>
    <property type="evidence" value="ECO:0007669"/>
    <property type="project" value="UniProtKB-KW"/>
</dbReference>
<evidence type="ECO:0000256" key="10">
    <source>
        <dbReference type="HAMAP-Rule" id="MF_00033"/>
    </source>
</evidence>
<gene>
    <name evidence="10 13" type="primary">murG</name>
    <name evidence="13" type="ORF">IB75_15190</name>
</gene>
<feature type="domain" description="Glycosyltransferase family 28 N-terminal" evidence="11">
    <location>
        <begin position="5"/>
        <end position="142"/>
    </location>
</feature>
<dbReference type="NCBIfam" id="TIGR01133">
    <property type="entry name" value="murG"/>
    <property type="match status" value="1"/>
</dbReference>
<evidence type="ECO:0000256" key="2">
    <source>
        <dbReference type="ARBA" id="ARBA00022618"/>
    </source>
</evidence>
<dbReference type="GO" id="GO:0005886">
    <property type="term" value="C:plasma membrane"/>
    <property type="evidence" value="ECO:0007669"/>
    <property type="project" value="UniProtKB-SubCell"/>
</dbReference>
<dbReference type="GO" id="GO:0008360">
    <property type="term" value="P:regulation of cell shape"/>
    <property type="evidence" value="ECO:0007669"/>
    <property type="project" value="UniProtKB-KW"/>
</dbReference>
<feature type="binding site" evidence="10">
    <location>
        <position position="245"/>
    </location>
    <ligand>
        <name>UDP-N-acetyl-alpha-D-glucosamine</name>
        <dbReference type="ChEBI" id="CHEBI:57705"/>
    </ligand>
</feature>
<dbReference type="PANTHER" id="PTHR21015">
    <property type="entry name" value="UDP-N-ACETYLGLUCOSAMINE--N-ACETYLMURAMYL-(PENTAPEPTIDE) PYROPHOSPHORYL-UNDECAPRENOL N-ACETYLGLUCOSAMINE TRANSFERASE 1"/>
    <property type="match status" value="1"/>
</dbReference>
<evidence type="ECO:0000256" key="9">
    <source>
        <dbReference type="ARBA" id="ARBA00023316"/>
    </source>
</evidence>
<dbReference type="SMR" id="A0A0E2Z495"/>
<evidence type="ECO:0000259" key="12">
    <source>
        <dbReference type="Pfam" id="PF04101"/>
    </source>
</evidence>
<feature type="binding site" evidence="10">
    <location>
        <begin position="12"/>
        <end position="14"/>
    </location>
    <ligand>
        <name>UDP-N-acetyl-alpha-D-glucosamine</name>
        <dbReference type="ChEBI" id="CHEBI:57705"/>
    </ligand>
</feature>
<keyword evidence="2 10" id="KW-0132">Cell division</keyword>
<feature type="binding site" evidence="10">
    <location>
        <position position="290"/>
    </location>
    <ligand>
        <name>UDP-N-acetyl-alpha-D-glucosamine</name>
        <dbReference type="ChEBI" id="CHEBI:57705"/>
    </ligand>
</feature>
<evidence type="ECO:0000313" key="14">
    <source>
        <dbReference type="Proteomes" id="UP000028839"/>
    </source>
</evidence>
<evidence type="ECO:0000256" key="8">
    <source>
        <dbReference type="ARBA" id="ARBA00023306"/>
    </source>
</evidence>
<dbReference type="Pfam" id="PF04101">
    <property type="entry name" value="Glyco_tran_28_C"/>
    <property type="match status" value="1"/>
</dbReference>
<evidence type="ECO:0000259" key="11">
    <source>
        <dbReference type="Pfam" id="PF03033"/>
    </source>
</evidence>
<keyword evidence="4 10" id="KW-0808">Transferase</keyword>
<name>A0A0E2Z495_9GAMM</name>
<dbReference type="UniPathway" id="UPA00219"/>
<dbReference type="GO" id="GO:0051991">
    <property type="term" value="F:UDP-N-acetyl-D-glucosamine:N-acetylmuramoyl-L-alanyl-D-glutamyl-meso-2,6-diaminopimelyl-D-alanyl-D-alanine-diphosphoundecaprenol 4-beta-N-acetylglucosaminlytransferase activity"/>
    <property type="evidence" value="ECO:0007669"/>
    <property type="project" value="RHEA"/>
</dbReference>
<comment type="function">
    <text evidence="10">Cell wall formation. Catalyzes the transfer of a GlcNAc subunit on undecaprenyl-pyrophosphoryl-MurNAc-pentapeptide (lipid intermediate I) to form undecaprenyl-pyrophosphoryl-MurNAc-(pentapeptide)GlcNAc (lipid intermediate II).</text>
</comment>
<comment type="caution">
    <text evidence="13">The sequence shown here is derived from an EMBL/GenBank/DDBJ whole genome shotgun (WGS) entry which is preliminary data.</text>
</comment>
<dbReference type="HAMAP" id="MF_00033">
    <property type="entry name" value="MurG"/>
    <property type="match status" value="1"/>
</dbReference>
<dbReference type="GO" id="GO:0050511">
    <property type="term" value="F:undecaprenyldiphospho-muramoylpentapeptide beta-N-acetylglucosaminyltransferase activity"/>
    <property type="evidence" value="ECO:0007669"/>
    <property type="project" value="UniProtKB-UniRule"/>
</dbReference>
<keyword evidence="8 10" id="KW-0131">Cell cycle</keyword>
<accession>A0A0E2Z495</accession>